<dbReference type="Gene3D" id="1.10.10.1400">
    <property type="entry name" value="Terminase, small subunit, N-terminal DNA-binding domain, HTH motif"/>
    <property type="match status" value="1"/>
</dbReference>
<dbReference type="EMBL" id="MT142464">
    <property type="protein sequence ID" value="QJA81573.1"/>
    <property type="molecule type" value="Genomic_DNA"/>
</dbReference>
<accession>A0A6M3KHW5</accession>
<dbReference type="InterPro" id="IPR005335">
    <property type="entry name" value="Terminase_ssu"/>
</dbReference>
<dbReference type="PANTHER" id="PTHR41328">
    <property type="entry name" value="TERMINASE SMALL SUBUNIT-RELATED"/>
    <property type="match status" value="1"/>
</dbReference>
<dbReference type="AlphaFoldDB" id="A0A6M3KHW5"/>
<dbReference type="InterPro" id="IPR038713">
    <property type="entry name" value="Terminase_Gp1_N_sf"/>
</dbReference>
<sequence>MPKNGKLTLKQQSFVKQYVIFGGNGTKAYQESEYANCIDTSAASEACKLLKKPIIIEAVAREQKKAMKKVDSSLERTLQEIVRVAYSDLTPFIDSHDGSVKDLSTLPADVRAAIQGIQVITAYAKGGDKIIKHKITRDDKNRALDMLMRYHGAYEADNRQKQIDIEGVVKTILDVIKSLPGPDATRIMAGIEGKIGLITEKAD</sequence>
<evidence type="ECO:0000313" key="3">
    <source>
        <dbReference type="EMBL" id="QJA81573.1"/>
    </source>
</evidence>
<dbReference type="InterPro" id="IPR052404">
    <property type="entry name" value="SPP1-like_terminase"/>
</dbReference>
<keyword evidence="2" id="KW-0231">Viral genome packaging</keyword>
<dbReference type="Pfam" id="PF03592">
    <property type="entry name" value="Terminase_2"/>
    <property type="match status" value="1"/>
</dbReference>
<protein>
    <submittedName>
        <fullName evidence="3">Putative terminase</fullName>
    </submittedName>
</protein>
<gene>
    <name evidence="3" type="ORF">MM415A00505_0002</name>
</gene>
<reference evidence="3" key="1">
    <citation type="submission" date="2020-03" db="EMBL/GenBank/DDBJ databases">
        <title>The deep terrestrial virosphere.</title>
        <authorList>
            <person name="Holmfeldt K."/>
            <person name="Nilsson E."/>
            <person name="Simone D."/>
            <person name="Lopez-Fernandez M."/>
            <person name="Wu X."/>
            <person name="de Brujin I."/>
            <person name="Lundin D."/>
            <person name="Andersson A."/>
            <person name="Bertilsson S."/>
            <person name="Dopson M."/>
        </authorList>
    </citation>
    <scope>NUCLEOTIDE SEQUENCE</scope>
    <source>
        <strain evidence="3">MM415A00505</strain>
    </source>
</reference>
<dbReference type="GO" id="GO:0051276">
    <property type="term" value="P:chromosome organization"/>
    <property type="evidence" value="ECO:0007669"/>
    <property type="project" value="InterPro"/>
</dbReference>
<dbReference type="PANTHER" id="PTHR41328:SF2">
    <property type="entry name" value="TERMINASE SMALL SUBUNIT"/>
    <property type="match status" value="1"/>
</dbReference>
<evidence type="ECO:0000256" key="1">
    <source>
        <dbReference type="ARBA" id="ARBA00022612"/>
    </source>
</evidence>
<organism evidence="3">
    <name type="scientific">viral metagenome</name>
    <dbReference type="NCBI Taxonomy" id="1070528"/>
    <lineage>
        <taxon>unclassified sequences</taxon>
        <taxon>metagenomes</taxon>
        <taxon>organismal metagenomes</taxon>
    </lineage>
</organism>
<name>A0A6M3KHW5_9ZZZZ</name>
<evidence type="ECO:0000256" key="2">
    <source>
        <dbReference type="ARBA" id="ARBA00023219"/>
    </source>
</evidence>
<keyword evidence="1" id="KW-1188">Viral release from host cell</keyword>
<proteinExistence type="predicted"/>